<organism evidence="2 3">
    <name type="scientific">Azoarcus indigens</name>
    <dbReference type="NCBI Taxonomy" id="29545"/>
    <lineage>
        <taxon>Bacteria</taxon>
        <taxon>Pseudomonadati</taxon>
        <taxon>Pseudomonadota</taxon>
        <taxon>Betaproteobacteria</taxon>
        <taxon>Rhodocyclales</taxon>
        <taxon>Zoogloeaceae</taxon>
        <taxon>Azoarcus</taxon>
    </lineage>
</organism>
<dbReference type="InterPro" id="IPR013094">
    <property type="entry name" value="AB_hydrolase_3"/>
</dbReference>
<evidence type="ECO:0000259" key="1">
    <source>
        <dbReference type="Pfam" id="PF07859"/>
    </source>
</evidence>
<comment type="caution">
    <text evidence="2">The sequence shown here is derived from an EMBL/GenBank/DDBJ whole genome shotgun (WGS) entry which is preliminary data.</text>
</comment>
<name>A0A4R6EEU5_9RHOO</name>
<evidence type="ECO:0000313" key="2">
    <source>
        <dbReference type="EMBL" id="TDN56770.1"/>
    </source>
</evidence>
<dbReference type="InterPro" id="IPR029058">
    <property type="entry name" value="AB_hydrolase_fold"/>
</dbReference>
<reference evidence="2 3" key="1">
    <citation type="submission" date="2019-03" db="EMBL/GenBank/DDBJ databases">
        <title>Genomic Encyclopedia of Type Strains, Phase IV (KMG-IV): sequencing the most valuable type-strain genomes for metagenomic binning, comparative biology and taxonomic classification.</title>
        <authorList>
            <person name="Goeker M."/>
        </authorList>
    </citation>
    <scope>NUCLEOTIDE SEQUENCE [LARGE SCALE GENOMIC DNA]</scope>
    <source>
        <strain evidence="2 3">DSM 12121</strain>
    </source>
</reference>
<sequence>MPLTPQAQSLLAMAYRTGAPRFYELSVEQARHSFQKLQYAFRPEPPAVASTMEVPMGRGDGSVLLGRLYRPLSSAPEEVLPLLLWFHGGGWCVGDVESYDVLCREIANASGCAVLSVDYRLAPEHPFPAAVNDAAFAYAWVQEHAGLLAIDPSRVALGGDSAGGNLSIVTALALRDAGGVQPADLILVYPSTEMASGRPSRQRYAEGFLLDQGTLEWFFTRYLPQGGTEDWRASPMRAASLASLPPMLLVSAEFDPLADDCAAFAARVAEEDGEIELLPVPGVIHGFLTLGKYFPESAQIVAAIGERLKQRLSLAAA</sequence>
<proteinExistence type="predicted"/>
<dbReference type="PANTHER" id="PTHR23025:SF4">
    <property type="entry name" value="ALPHA_BETA HYDROLASE FOLD-3 DOMAIN-CONTAINING PROTEIN"/>
    <property type="match status" value="1"/>
</dbReference>
<dbReference type="GO" id="GO:0005829">
    <property type="term" value="C:cytosol"/>
    <property type="evidence" value="ECO:0007669"/>
    <property type="project" value="TreeGrafter"/>
</dbReference>
<feature type="domain" description="Alpha/beta hydrolase fold-3" evidence="1">
    <location>
        <begin position="83"/>
        <end position="288"/>
    </location>
</feature>
<keyword evidence="3" id="KW-1185">Reference proteome</keyword>
<dbReference type="GO" id="GO:0019433">
    <property type="term" value="P:triglyceride catabolic process"/>
    <property type="evidence" value="ECO:0007669"/>
    <property type="project" value="TreeGrafter"/>
</dbReference>
<dbReference type="Proteomes" id="UP000295129">
    <property type="component" value="Unassembled WGS sequence"/>
</dbReference>
<evidence type="ECO:0000313" key="3">
    <source>
        <dbReference type="Proteomes" id="UP000295129"/>
    </source>
</evidence>
<accession>A0A4R6EEU5</accession>
<gene>
    <name evidence="2" type="ORF">C7389_101149</name>
</gene>
<protein>
    <submittedName>
        <fullName evidence="2">Acetyl esterase</fullName>
    </submittedName>
</protein>
<dbReference type="Pfam" id="PF07859">
    <property type="entry name" value="Abhydrolase_3"/>
    <property type="match status" value="1"/>
</dbReference>
<dbReference type="SUPFAM" id="SSF53474">
    <property type="entry name" value="alpha/beta-Hydrolases"/>
    <property type="match status" value="1"/>
</dbReference>
<dbReference type="RefSeq" id="WP_162851618.1">
    <property type="nucleotide sequence ID" value="NZ_SNVV01000001.1"/>
</dbReference>
<dbReference type="AlphaFoldDB" id="A0A4R6EEU5"/>
<dbReference type="Gene3D" id="3.40.50.1820">
    <property type="entry name" value="alpha/beta hydrolase"/>
    <property type="match status" value="1"/>
</dbReference>
<dbReference type="GO" id="GO:0004771">
    <property type="term" value="F:sterol ester esterase activity"/>
    <property type="evidence" value="ECO:0007669"/>
    <property type="project" value="TreeGrafter"/>
</dbReference>
<dbReference type="PANTHER" id="PTHR23025">
    <property type="entry name" value="TRIACYLGLYCEROL LIPASE"/>
    <property type="match status" value="1"/>
</dbReference>
<dbReference type="GO" id="GO:0004806">
    <property type="term" value="F:triacylglycerol lipase activity"/>
    <property type="evidence" value="ECO:0007669"/>
    <property type="project" value="TreeGrafter"/>
</dbReference>
<dbReference type="EMBL" id="SNVV01000001">
    <property type="protein sequence ID" value="TDN56770.1"/>
    <property type="molecule type" value="Genomic_DNA"/>
</dbReference>